<name>A0A423K0S3_9PSED</name>
<comment type="caution">
    <text evidence="2">The sequence shown here is derived from an EMBL/GenBank/DDBJ whole genome shotgun (WGS) entry which is preliminary data.</text>
</comment>
<protein>
    <submittedName>
        <fullName evidence="2">Uncharacterized protein</fullName>
    </submittedName>
</protein>
<evidence type="ECO:0000256" key="1">
    <source>
        <dbReference type="SAM" id="MobiDB-lite"/>
    </source>
</evidence>
<dbReference type="EMBL" id="MOBQ01000022">
    <property type="protein sequence ID" value="RON44260.1"/>
    <property type="molecule type" value="Genomic_DNA"/>
</dbReference>
<dbReference type="AlphaFoldDB" id="A0A423K0S3"/>
<proteinExistence type="predicted"/>
<reference evidence="2 3" key="1">
    <citation type="submission" date="2016-10" db="EMBL/GenBank/DDBJ databases">
        <title>Comparative genome analysis of multiple Pseudomonas spp. focuses on biocontrol and plant growth promoting traits.</title>
        <authorList>
            <person name="Tao X.-Y."/>
            <person name="Taylor C.G."/>
        </authorList>
    </citation>
    <scope>NUCLEOTIDE SEQUENCE [LARGE SCALE GENOMIC DNA]</scope>
    <source>
        <strain evidence="2 3">37A10</strain>
    </source>
</reference>
<evidence type="ECO:0000313" key="3">
    <source>
        <dbReference type="Proteomes" id="UP000285349"/>
    </source>
</evidence>
<dbReference type="RefSeq" id="WP_185066900.1">
    <property type="nucleotide sequence ID" value="NZ_MOBQ01000022.1"/>
</dbReference>
<evidence type="ECO:0000313" key="2">
    <source>
        <dbReference type="EMBL" id="RON44260.1"/>
    </source>
</evidence>
<gene>
    <name evidence="2" type="ORF">BK666_18040</name>
</gene>
<sequence>MHDIARQNRAPIRPRARVCTYSQSPNGDQAIFRDDWVMKFVQRIKAYFGWDSLRNADASMAQDDAQASSRLKQNLVWMPTFEVLKPLDLPPPTCPPLGLSTGQLVSRYRAYIAQVETLDTPVANEALRVAGRRLARDLLEKAIDLSSSKAQELSQDIYWLMQSAALASLFADGPQSDKFVAYRNHVHYYKDAALMTAQVGAFDLYVSSRNPRKPAQPVDESEIQSSSPDGHYCVQVTPWEARNSLWVYPPRIIDTRQGICVFRFSDACWSADQSNWLTPTIVELKLRKFPGDRMGQGVRVVVDCDGRVARWGSGKTVELSDLESALEAFLNEA</sequence>
<dbReference type="Proteomes" id="UP000285349">
    <property type="component" value="Unassembled WGS sequence"/>
</dbReference>
<organism evidence="2 3">
    <name type="scientific">Pseudomonas frederiksbergensis</name>
    <dbReference type="NCBI Taxonomy" id="104087"/>
    <lineage>
        <taxon>Bacteria</taxon>
        <taxon>Pseudomonadati</taxon>
        <taxon>Pseudomonadota</taxon>
        <taxon>Gammaproteobacteria</taxon>
        <taxon>Pseudomonadales</taxon>
        <taxon>Pseudomonadaceae</taxon>
        <taxon>Pseudomonas</taxon>
    </lineage>
</organism>
<accession>A0A423K0S3</accession>
<feature type="region of interest" description="Disordered" evidence="1">
    <location>
        <begin position="210"/>
        <end position="229"/>
    </location>
</feature>